<feature type="non-terminal residue" evidence="2">
    <location>
        <position position="1"/>
    </location>
</feature>
<proteinExistence type="predicted"/>
<reference evidence="2 3" key="1">
    <citation type="journal article" date="2021" name="Nat. Plants">
        <title>The Taxus genome provides insights into paclitaxel biosynthesis.</title>
        <authorList>
            <person name="Xiong X."/>
            <person name="Gou J."/>
            <person name="Liao Q."/>
            <person name="Li Y."/>
            <person name="Zhou Q."/>
            <person name="Bi G."/>
            <person name="Li C."/>
            <person name="Du R."/>
            <person name="Wang X."/>
            <person name="Sun T."/>
            <person name="Guo L."/>
            <person name="Liang H."/>
            <person name="Lu P."/>
            <person name="Wu Y."/>
            <person name="Zhang Z."/>
            <person name="Ro D.K."/>
            <person name="Shang Y."/>
            <person name="Huang S."/>
            <person name="Yan J."/>
        </authorList>
    </citation>
    <scope>NUCLEOTIDE SEQUENCE [LARGE SCALE GENOMIC DNA]</scope>
    <source>
        <strain evidence="2">Ta-2019</strain>
    </source>
</reference>
<feature type="region of interest" description="Disordered" evidence="1">
    <location>
        <begin position="51"/>
        <end position="82"/>
    </location>
</feature>
<dbReference type="EMBL" id="JAHRHJ020000001">
    <property type="protein sequence ID" value="KAH9328051.1"/>
    <property type="molecule type" value="Genomic_DNA"/>
</dbReference>
<feature type="non-terminal residue" evidence="2">
    <location>
        <position position="82"/>
    </location>
</feature>
<protein>
    <submittedName>
        <fullName evidence="2">Uncharacterized protein</fullName>
    </submittedName>
</protein>
<gene>
    <name evidence="2" type="ORF">KI387_000159</name>
</gene>
<evidence type="ECO:0000313" key="2">
    <source>
        <dbReference type="EMBL" id="KAH9328051.1"/>
    </source>
</evidence>
<evidence type="ECO:0000313" key="3">
    <source>
        <dbReference type="Proteomes" id="UP000824469"/>
    </source>
</evidence>
<sequence length="82" mass="8934">VPPSTDNDDDARVDDGYMAWYSIELPRNLPSSIDADEEDIAIVLERLERACHPGADTPGCPRGDQSSDKGDGCPDTRERDTA</sequence>
<evidence type="ECO:0000256" key="1">
    <source>
        <dbReference type="SAM" id="MobiDB-lite"/>
    </source>
</evidence>
<feature type="compositionally biased region" description="Basic and acidic residues" evidence="1">
    <location>
        <begin position="65"/>
        <end position="82"/>
    </location>
</feature>
<name>A0AA38GS75_TAXCH</name>
<organism evidence="2 3">
    <name type="scientific">Taxus chinensis</name>
    <name type="common">Chinese yew</name>
    <name type="synonym">Taxus wallichiana var. chinensis</name>
    <dbReference type="NCBI Taxonomy" id="29808"/>
    <lineage>
        <taxon>Eukaryota</taxon>
        <taxon>Viridiplantae</taxon>
        <taxon>Streptophyta</taxon>
        <taxon>Embryophyta</taxon>
        <taxon>Tracheophyta</taxon>
        <taxon>Spermatophyta</taxon>
        <taxon>Pinopsida</taxon>
        <taxon>Pinidae</taxon>
        <taxon>Conifers II</taxon>
        <taxon>Cupressales</taxon>
        <taxon>Taxaceae</taxon>
        <taxon>Taxus</taxon>
    </lineage>
</organism>
<keyword evidence="3" id="KW-1185">Reference proteome</keyword>
<dbReference type="Proteomes" id="UP000824469">
    <property type="component" value="Unassembled WGS sequence"/>
</dbReference>
<comment type="caution">
    <text evidence="2">The sequence shown here is derived from an EMBL/GenBank/DDBJ whole genome shotgun (WGS) entry which is preliminary data.</text>
</comment>
<accession>A0AA38GS75</accession>
<dbReference type="AlphaFoldDB" id="A0AA38GS75"/>